<feature type="chain" id="PRO_5001916443" evidence="2">
    <location>
        <begin position="21"/>
        <end position="222"/>
    </location>
</feature>
<sequence length="222" mass="25003">MKKFLTTIVVVLLSTLAVSAQGTVTVTHSSDIDALVNGNKKTTKTNKNKPQQPQQTIKKPNVTTPGTQRVVPYIAPPTSNSSGETYQRTKLVRKKVRKPIIDPVDGTETKHMVMKRVAKGVKKVRGFRVLAYSGGNTRKARQEAEKLGQKAKEILVTEPIYVHFYSPRWMCQVGNFTNYAQAKKVMRKLRKEGFTHANIIRTMVTIQTTKVLDDNPNFDNEY</sequence>
<organism evidence="4 5">
    <name type="scientific">Prevotella disiens DNF00882</name>
    <dbReference type="NCBI Taxonomy" id="1401075"/>
    <lineage>
        <taxon>Bacteria</taxon>
        <taxon>Pseudomonadati</taxon>
        <taxon>Bacteroidota</taxon>
        <taxon>Bacteroidia</taxon>
        <taxon>Bacteroidales</taxon>
        <taxon>Prevotellaceae</taxon>
        <taxon>Prevotella</taxon>
    </lineage>
</organism>
<evidence type="ECO:0000256" key="2">
    <source>
        <dbReference type="SAM" id="SignalP"/>
    </source>
</evidence>
<evidence type="ECO:0000256" key="1">
    <source>
        <dbReference type="SAM" id="MobiDB-lite"/>
    </source>
</evidence>
<keyword evidence="2" id="KW-0732">Signal</keyword>
<keyword evidence="4" id="KW-0132">Cell division</keyword>
<evidence type="ECO:0000313" key="4">
    <source>
        <dbReference type="EMBL" id="KGF47043.1"/>
    </source>
</evidence>
<dbReference type="RefSeq" id="WP_004357138.1">
    <property type="nucleotide sequence ID" value="NZ_JRNR01000118.1"/>
</dbReference>
<gene>
    <name evidence="4" type="ORF">HMPREF0654_10445</name>
</gene>
<comment type="caution">
    <text evidence="4">The sequence shown here is derived from an EMBL/GenBank/DDBJ whole genome shotgun (WGS) entry which is preliminary data.</text>
</comment>
<dbReference type="PROSITE" id="PS51724">
    <property type="entry name" value="SPOR"/>
    <property type="match status" value="1"/>
</dbReference>
<dbReference type="EMBL" id="JRNR01000118">
    <property type="protein sequence ID" value="KGF47043.1"/>
    <property type="molecule type" value="Genomic_DNA"/>
</dbReference>
<dbReference type="GO" id="GO:0051301">
    <property type="term" value="P:cell division"/>
    <property type="evidence" value="ECO:0007669"/>
    <property type="project" value="UniProtKB-KW"/>
</dbReference>
<feature type="region of interest" description="Disordered" evidence="1">
    <location>
        <begin position="37"/>
        <end position="68"/>
    </location>
</feature>
<evidence type="ECO:0000313" key="5">
    <source>
        <dbReference type="Proteomes" id="UP000029538"/>
    </source>
</evidence>
<reference evidence="4 5" key="1">
    <citation type="submission" date="2014-07" db="EMBL/GenBank/DDBJ databases">
        <authorList>
            <person name="McCorrison J."/>
            <person name="Sanka R."/>
            <person name="Torralba M."/>
            <person name="Gillis M."/>
            <person name="Haft D.H."/>
            <person name="Methe B."/>
            <person name="Sutton G."/>
            <person name="Nelson K.E."/>
        </authorList>
    </citation>
    <scope>NUCLEOTIDE SEQUENCE [LARGE SCALE GENOMIC DNA]</scope>
    <source>
        <strain evidence="4 5">DNF00882</strain>
    </source>
</reference>
<dbReference type="Proteomes" id="UP000029538">
    <property type="component" value="Unassembled WGS sequence"/>
</dbReference>
<dbReference type="AlphaFoldDB" id="A0A096AIU2"/>
<keyword evidence="4" id="KW-0131">Cell cycle</keyword>
<feature type="domain" description="SPOR" evidence="3">
    <location>
        <begin position="121"/>
        <end position="202"/>
    </location>
</feature>
<dbReference type="GO" id="GO:0042834">
    <property type="term" value="F:peptidoglycan binding"/>
    <property type="evidence" value="ECO:0007669"/>
    <property type="project" value="InterPro"/>
</dbReference>
<feature type="signal peptide" evidence="2">
    <location>
        <begin position="1"/>
        <end position="20"/>
    </location>
</feature>
<dbReference type="InterPro" id="IPR007730">
    <property type="entry name" value="SPOR-like_dom"/>
</dbReference>
<feature type="compositionally biased region" description="Low complexity" evidence="1">
    <location>
        <begin position="48"/>
        <end position="61"/>
    </location>
</feature>
<proteinExistence type="predicted"/>
<name>A0A096AIU2_9BACT</name>
<accession>A0A096AIU2</accession>
<dbReference type="Pfam" id="PF05036">
    <property type="entry name" value="SPOR"/>
    <property type="match status" value="1"/>
</dbReference>
<protein>
    <submittedName>
        <fullName evidence="4">Cell division protein</fullName>
    </submittedName>
</protein>
<evidence type="ECO:0000259" key="3">
    <source>
        <dbReference type="PROSITE" id="PS51724"/>
    </source>
</evidence>